<evidence type="ECO:0000259" key="3">
    <source>
        <dbReference type="Pfam" id="PF13439"/>
    </source>
</evidence>
<dbReference type="CDD" id="cd03809">
    <property type="entry name" value="GT4_MtfB-like"/>
    <property type="match status" value="1"/>
</dbReference>
<dbReference type="PANTHER" id="PTHR46401">
    <property type="entry name" value="GLYCOSYLTRANSFERASE WBBK-RELATED"/>
    <property type="match status" value="1"/>
</dbReference>
<evidence type="ECO:0000313" key="5">
    <source>
        <dbReference type="Proteomes" id="UP001597201"/>
    </source>
</evidence>
<dbReference type="Pfam" id="PF00534">
    <property type="entry name" value="Glycos_transf_1"/>
    <property type="match status" value="1"/>
</dbReference>
<name>A0ABW3Y1Q6_9FLAO</name>
<dbReference type="InterPro" id="IPR028098">
    <property type="entry name" value="Glyco_trans_4-like_N"/>
</dbReference>
<evidence type="ECO:0000256" key="1">
    <source>
        <dbReference type="ARBA" id="ARBA00022679"/>
    </source>
</evidence>
<dbReference type="Pfam" id="PF13439">
    <property type="entry name" value="Glyco_transf_4"/>
    <property type="match status" value="1"/>
</dbReference>
<proteinExistence type="predicted"/>
<dbReference type="Gene3D" id="3.40.50.2000">
    <property type="entry name" value="Glycogen Phosphorylase B"/>
    <property type="match status" value="2"/>
</dbReference>
<protein>
    <submittedName>
        <fullName evidence="4">Glycosyltransferase family 4 protein</fullName>
    </submittedName>
</protein>
<accession>A0ABW3Y1Q6</accession>
<comment type="caution">
    <text evidence="4">The sequence shown here is derived from an EMBL/GenBank/DDBJ whole genome shotgun (WGS) entry which is preliminary data.</text>
</comment>
<dbReference type="EMBL" id="JBHTMY010000002">
    <property type="protein sequence ID" value="MFD1314947.1"/>
    <property type="molecule type" value="Genomic_DNA"/>
</dbReference>
<dbReference type="Proteomes" id="UP001597201">
    <property type="component" value="Unassembled WGS sequence"/>
</dbReference>
<dbReference type="InterPro" id="IPR001296">
    <property type="entry name" value="Glyco_trans_1"/>
</dbReference>
<keyword evidence="5" id="KW-1185">Reference proteome</keyword>
<evidence type="ECO:0000259" key="2">
    <source>
        <dbReference type="Pfam" id="PF00534"/>
    </source>
</evidence>
<feature type="domain" description="Glycosyl transferase family 1" evidence="2">
    <location>
        <begin position="196"/>
        <end position="312"/>
    </location>
</feature>
<keyword evidence="1" id="KW-0808">Transferase</keyword>
<organism evidence="4 5">
    <name type="scientific">Namhaeicola litoreus</name>
    <dbReference type="NCBI Taxonomy" id="1052145"/>
    <lineage>
        <taxon>Bacteria</taxon>
        <taxon>Pseudomonadati</taxon>
        <taxon>Bacteroidota</taxon>
        <taxon>Flavobacteriia</taxon>
        <taxon>Flavobacteriales</taxon>
        <taxon>Flavobacteriaceae</taxon>
        <taxon>Namhaeicola</taxon>
    </lineage>
</organism>
<feature type="domain" description="Glycosyltransferase subfamily 4-like N-terminal" evidence="3">
    <location>
        <begin position="22"/>
        <end position="176"/>
    </location>
</feature>
<gene>
    <name evidence="4" type="ORF">ACFQ39_04920</name>
</gene>
<evidence type="ECO:0000313" key="4">
    <source>
        <dbReference type="EMBL" id="MFD1314947.1"/>
    </source>
</evidence>
<reference evidence="5" key="1">
    <citation type="journal article" date="2019" name="Int. J. Syst. Evol. Microbiol.">
        <title>The Global Catalogue of Microorganisms (GCM) 10K type strain sequencing project: providing services to taxonomists for standard genome sequencing and annotation.</title>
        <authorList>
            <consortium name="The Broad Institute Genomics Platform"/>
            <consortium name="The Broad Institute Genome Sequencing Center for Infectious Disease"/>
            <person name="Wu L."/>
            <person name="Ma J."/>
        </authorList>
    </citation>
    <scope>NUCLEOTIDE SEQUENCE [LARGE SCALE GENOMIC DNA]</scope>
    <source>
        <strain evidence="5">CCUG 61485</strain>
    </source>
</reference>
<dbReference type="RefSeq" id="WP_377176872.1">
    <property type="nucleotide sequence ID" value="NZ_JBHTMY010000002.1"/>
</dbReference>
<dbReference type="SUPFAM" id="SSF53756">
    <property type="entry name" value="UDP-Glycosyltransferase/glycogen phosphorylase"/>
    <property type="match status" value="1"/>
</dbReference>
<sequence>MQSRNGLKVFVDAYLLNKEPQGTVTYLKGLYAAVVRQNPEIDFYFGCMNQFKAEELDSLENVHYIYYKNPSRIKRMLHEIPHIIAHYKFDFAHFQYVIPLKKYEHCVYINTIHDVLFMDFPEYFPLNYRWVRRLLFKRSAIKCDVLLTVSEYSKRAIEQHFEIDKRKIKVISNGISAKFFEEYDSTNIKSEVKSEFGLEKYLLMVSRIEPRKNQALVLQTFFEQKWDESGFQLVFVGAKSIKYKQLEKMMTSLSTQQIKCVHFIAEIGDHALLKIYRGAEGFIYPSMAEGFGIPPLEAGSCAIPVLCSNNTAMEAYDFFKPYFCDVANENDFKKVFSIFTHSRSQKELEVIRTEIKKRYRWEESAEKFSIILLSNKK</sequence>
<dbReference type="PANTHER" id="PTHR46401:SF2">
    <property type="entry name" value="GLYCOSYLTRANSFERASE WBBK-RELATED"/>
    <property type="match status" value="1"/>
</dbReference>